<reference evidence="2" key="1">
    <citation type="submission" date="2020-12" db="EMBL/GenBank/DDBJ databases">
        <authorList>
            <person name="Huq M.A."/>
        </authorList>
    </citation>
    <scope>NUCLEOTIDE SEQUENCE</scope>
    <source>
        <strain evidence="2">MAHUQ-46</strain>
    </source>
</reference>
<feature type="transmembrane region" description="Helical" evidence="1">
    <location>
        <begin position="146"/>
        <end position="166"/>
    </location>
</feature>
<name>A0A934MTK9_9BACL</name>
<dbReference type="AlphaFoldDB" id="A0A934MTK9"/>
<feature type="transmembrane region" description="Helical" evidence="1">
    <location>
        <begin position="213"/>
        <end position="235"/>
    </location>
</feature>
<gene>
    <name evidence="2" type="ORF">JFN88_02350</name>
</gene>
<dbReference type="EMBL" id="JAELUP010000005">
    <property type="protein sequence ID" value="MBJ6360162.1"/>
    <property type="molecule type" value="Genomic_DNA"/>
</dbReference>
<comment type="caution">
    <text evidence="2">The sequence shown here is derived from an EMBL/GenBank/DDBJ whole genome shotgun (WGS) entry which is preliminary data.</text>
</comment>
<feature type="transmembrane region" description="Helical" evidence="1">
    <location>
        <begin position="59"/>
        <end position="77"/>
    </location>
</feature>
<evidence type="ECO:0000313" key="3">
    <source>
        <dbReference type="Proteomes" id="UP000640274"/>
    </source>
</evidence>
<keyword evidence="3" id="KW-1185">Reference proteome</keyword>
<evidence type="ECO:0000313" key="2">
    <source>
        <dbReference type="EMBL" id="MBJ6360162.1"/>
    </source>
</evidence>
<dbReference type="RefSeq" id="WP_199017686.1">
    <property type="nucleotide sequence ID" value="NZ_JAELUP010000005.1"/>
</dbReference>
<dbReference type="Proteomes" id="UP000640274">
    <property type="component" value="Unassembled WGS sequence"/>
</dbReference>
<accession>A0A934MTK9</accession>
<keyword evidence="1" id="KW-0472">Membrane</keyword>
<sequence>MSVNDMRYALVMALNELKPRLYALLLTVLFSAMLGYICGKSVATAIEGRMAIADLYTTFYPDLVLLAMLPTLGALSVSKEYLSWSMLADEPFLKRLSFYRMWPIPVKVVAWSRMFHMLICFAATMTAFLYMFVQVSWPAFSELINIWQYIVYLLMWVGYALAINGIHPFFEFGAKGTTLAVVAMVIIVLMVGLVSLLHYALGKPIYVSMIEAVQHSLVLPSVISILVGLIGVGVFQQSLTRRLLKRDFS</sequence>
<organism evidence="2 3">
    <name type="scientific">Paenibacillus roseus</name>
    <dbReference type="NCBI Taxonomy" id="2798579"/>
    <lineage>
        <taxon>Bacteria</taxon>
        <taxon>Bacillati</taxon>
        <taxon>Bacillota</taxon>
        <taxon>Bacilli</taxon>
        <taxon>Bacillales</taxon>
        <taxon>Paenibacillaceae</taxon>
        <taxon>Paenibacillus</taxon>
    </lineage>
</organism>
<protein>
    <submittedName>
        <fullName evidence="2">Uncharacterized protein</fullName>
    </submittedName>
</protein>
<feature type="transmembrane region" description="Helical" evidence="1">
    <location>
        <begin position="21"/>
        <end position="39"/>
    </location>
</feature>
<feature type="transmembrane region" description="Helical" evidence="1">
    <location>
        <begin position="117"/>
        <end position="140"/>
    </location>
</feature>
<keyword evidence="1" id="KW-0812">Transmembrane</keyword>
<evidence type="ECO:0000256" key="1">
    <source>
        <dbReference type="SAM" id="Phobius"/>
    </source>
</evidence>
<feature type="transmembrane region" description="Helical" evidence="1">
    <location>
        <begin position="178"/>
        <end position="201"/>
    </location>
</feature>
<keyword evidence="1" id="KW-1133">Transmembrane helix</keyword>
<proteinExistence type="predicted"/>